<dbReference type="GO" id="GO:0043682">
    <property type="term" value="F:P-type divalent copper transporter activity"/>
    <property type="evidence" value="ECO:0007669"/>
    <property type="project" value="TreeGrafter"/>
</dbReference>
<dbReference type="InterPro" id="IPR001757">
    <property type="entry name" value="P_typ_ATPase"/>
</dbReference>
<organism evidence="15">
    <name type="scientific">mine drainage metagenome</name>
    <dbReference type="NCBI Taxonomy" id="410659"/>
    <lineage>
        <taxon>unclassified sequences</taxon>
        <taxon>metagenomes</taxon>
        <taxon>ecological metagenomes</taxon>
    </lineage>
</organism>
<feature type="transmembrane region" description="Helical" evidence="13">
    <location>
        <begin position="663"/>
        <end position="683"/>
    </location>
</feature>
<evidence type="ECO:0000313" key="15">
    <source>
        <dbReference type="EMBL" id="CBH74172.1"/>
    </source>
</evidence>
<comment type="subcellular location">
    <subcellularLocation>
        <location evidence="1">Cell membrane</location>
        <topology evidence="1">Multi-pass membrane protein</topology>
    </subcellularLocation>
</comment>
<dbReference type="SUPFAM" id="SSF56784">
    <property type="entry name" value="HAD-like"/>
    <property type="match status" value="1"/>
</dbReference>
<dbReference type="AlphaFoldDB" id="E6PCI8"/>
<keyword evidence="15" id="KW-0378">Hydrolase</keyword>
<dbReference type="InterPro" id="IPR059000">
    <property type="entry name" value="ATPase_P-type_domA"/>
</dbReference>
<keyword evidence="5 13" id="KW-0812">Transmembrane</keyword>
<dbReference type="InterPro" id="IPR017969">
    <property type="entry name" value="Heavy-metal-associated_CS"/>
</dbReference>
<feature type="transmembrane region" description="Helical" evidence="13">
    <location>
        <begin position="95"/>
        <end position="115"/>
    </location>
</feature>
<dbReference type="FunFam" id="2.70.150.10:FF:000020">
    <property type="entry name" value="Copper-exporting P-type ATPase A"/>
    <property type="match status" value="1"/>
</dbReference>
<dbReference type="PANTHER" id="PTHR43520">
    <property type="entry name" value="ATP7, ISOFORM B"/>
    <property type="match status" value="1"/>
</dbReference>
<sequence>MNAAHAEERIDLSIGGMTCASCVSHVTRALRRVEGVEEVSVNLATERASVAFEPGMQVANLIAAVERAGYRAQLAPDEESATRERIAALHAQARGLIWGSAAAAVVVALAMLPLHFPGNDIVQAILATGVWLTLGAHFHRGAWMALRDRSTTMDTLVSLGSTAALALSFVNLARGVPTYFETAAAIIALISIGKYIEARAKVGSSQALRELIALRPPTAVRVAPDGTRETVAADLLRVGDIVAVAAGERVPIDGEIVEGGSAIDRSMLTGESMPVEVGAGDRVEQGTLNGDGALMVRATAVGAGTSLAHITAVVARAQGSLPPVQRTADRIASVFVPTILAIALLTLVGWLLTHHSPADALIAAVAVLVVACPCALGLATPTAIVAGVGVAARNGILVKDADALERLASVDTVLFDKTGTLTRGRPQVVGIDTFVGDEARLLALAASLEISSTHPLAGAVVREARARSLDITPSRDVTAVRGRGLAATFDGSALLVGSAAFLRERGVALAETPESDALESALYVAENAIALGRIRIADPIREDARSTVERLKARGIVVALASGDALGVTQRIAAACGIERVYAELLPEAKGELVRKLREGGARVAFLGDGINDAPALALANVGMAMGAGAAVALETAGTAALRDDPAAIVEAIEIGRATMRTIVMNLFWALAYNVALVPLAAFGIVAPIYAAGAMGASSLFVVGNAMWLSRRYSSSANSPRAQAATKAE</sequence>
<comment type="similarity">
    <text evidence="2">Belongs to the cation transport ATPase (P-type) (TC 3.A.3) family. Type IB subfamily.</text>
</comment>
<dbReference type="PRINTS" id="PR00943">
    <property type="entry name" value="CUATPASE"/>
</dbReference>
<feature type="transmembrane region" description="Helical" evidence="13">
    <location>
        <begin position="331"/>
        <end position="352"/>
    </location>
</feature>
<reference evidence="15" key="1">
    <citation type="submission" date="2009-10" db="EMBL/GenBank/DDBJ databases">
        <title>Diversity of trophic interactions inside an arsenic-rich microbial ecosystem.</title>
        <authorList>
            <person name="Bertin P.N."/>
            <person name="Heinrich-Salmeron A."/>
            <person name="Pelletier E."/>
            <person name="Goulhen-Chollet F."/>
            <person name="Arsene-Ploetze F."/>
            <person name="Gallien S."/>
            <person name="Calteau A."/>
            <person name="Vallenet D."/>
            <person name="Casiot C."/>
            <person name="Chane-Woon-Ming B."/>
            <person name="Giloteaux L."/>
            <person name="Barakat M."/>
            <person name="Bonnefoy V."/>
            <person name="Bruneel O."/>
            <person name="Chandler M."/>
            <person name="Cleiss J."/>
            <person name="Duran R."/>
            <person name="Elbaz-Poulichet F."/>
            <person name="Fonknechten N."/>
            <person name="Lauga B."/>
            <person name="Mornico D."/>
            <person name="Ortet P."/>
            <person name="Schaeffer C."/>
            <person name="Siguier P."/>
            <person name="Alexander Thil Smith A."/>
            <person name="Van Dorsselaer A."/>
            <person name="Weissenbach J."/>
            <person name="Medigue C."/>
            <person name="Le Paslier D."/>
        </authorList>
    </citation>
    <scope>NUCLEOTIDE SEQUENCE</scope>
</reference>
<keyword evidence="11" id="KW-0406">Ion transport</keyword>
<proteinExistence type="inferred from homology"/>
<keyword evidence="4" id="KW-1003">Cell membrane</keyword>
<dbReference type="SFLD" id="SFLDF00027">
    <property type="entry name" value="p-type_atpase"/>
    <property type="match status" value="1"/>
</dbReference>
<dbReference type="GO" id="GO:0055070">
    <property type="term" value="P:copper ion homeostasis"/>
    <property type="evidence" value="ECO:0007669"/>
    <property type="project" value="TreeGrafter"/>
</dbReference>
<evidence type="ECO:0000256" key="3">
    <source>
        <dbReference type="ARBA" id="ARBA00022448"/>
    </source>
</evidence>
<dbReference type="Gene3D" id="3.40.1110.10">
    <property type="entry name" value="Calcium-transporting ATPase, cytoplasmic domain N"/>
    <property type="match status" value="1"/>
</dbReference>
<dbReference type="InterPro" id="IPR044492">
    <property type="entry name" value="P_typ_ATPase_HD_dom"/>
</dbReference>
<dbReference type="NCBIfam" id="TIGR01494">
    <property type="entry name" value="ATPase_P-type"/>
    <property type="match status" value="1"/>
</dbReference>
<dbReference type="Gene3D" id="3.30.70.100">
    <property type="match status" value="1"/>
</dbReference>
<evidence type="ECO:0000256" key="10">
    <source>
        <dbReference type="ARBA" id="ARBA00022989"/>
    </source>
</evidence>
<dbReference type="PROSITE" id="PS01047">
    <property type="entry name" value="HMA_1"/>
    <property type="match status" value="1"/>
</dbReference>
<dbReference type="SUPFAM" id="SSF81665">
    <property type="entry name" value="Calcium ATPase, transmembrane domain M"/>
    <property type="match status" value="1"/>
</dbReference>
<dbReference type="SUPFAM" id="SSF55008">
    <property type="entry name" value="HMA, heavy metal-associated domain"/>
    <property type="match status" value="1"/>
</dbReference>
<keyword evidence="7" id="KW-0547">Nucleotide-binding</keyword>
<evidence type="ECO:0000256" key="7">
    <source>
        <dbReference type="ARBA" id="ARBA00022741"/>
    </source>
</evidence>
<dbReference type="Gene3D" id="3.40.50.1000">
    <property type="entry name" value="HAD superfamily/HAD-like"/>
    <property type="match status" value="1"/>
</dbReference>
<dbReference type="NCBIfam" id="TIGR01525">
    <property type="entry name" value="ATPase-IB_hvy"/>
    <property type="match status" value="1"/>
</dbReference>
<dbReference type="NCBIfam" id="TIGR01511">
    <property type="entry name" value="ATPase-IB1_Cu"/>
    <property type="match status" value="1"/>
</dbReference>
<keyword evidence="6" id="KW-0479">Metal-binding</keyword>
<dbReference type="InterPro" id="IPR006121">
    <property type="entry name" value="HMA_dom"/>
</dbReference>
<dbReference type="InterPro" id="IPR023299">
    <property type="entry name" value="ATPase_P-typ_cyto_dom_N"/>
</dbReference>
<dbReference type="GO" id="GO:0016887">
    <property type="term" value="F:ATP hydrolysis activity"/>
    <property type="evidence" value="ECO:0007669"/>
    <property type="project" value="InterPro"/>
</dbReference>
<dbReference type="GO" id="GO:0005507">
    <property type="term" value="F:copper ion binding"/>
    <property type="evidence" value="ECO:0007669"/>
    <property type="project" value="TreeGrafter"/>
</dbReference>
<dbReference type="SUPFAM" id="SSF81653">
    <property type="entry name" value="Calcium ATPase, transduction domain A"/>
    <property type="match status" value="1"/>
</dbReference>
<name>E6PCI8_9ZZZZ</name>
<evidence type="ECO:0000256" key="11">
    <source>
        <dbReference type="ARBA" id="ARBA00023065"/>
    </source>
</evidence>
<evidence type="ECO:0000256" key="6">
    <source>
        <dbReference type="ARBA" id="ARBA00022723"/>
    </source>
</evidence>
<evidence type="ECO:0000259" key="14">
    <source>
        <dbReference type="PROSITE" id="PS50846"/>
    </source>
</evidence>
<keyword evidence="10 13" id="KW-1133">Transmembrane helix</keyword>
<evidence type="ECO:0000256" key="12">
    <source>
        <dbReference type="ARBA" id="ARBA00023136"/>
    </source>
</evidence>
<dbReference type="CDD" id="cd00371">
    <property type="entry name" value="HMA"/>
    <property type="match status" value="1"/>
</dbReference>
<dbReference type="SFLD" id="SFLDS00003">
    <property type="entry name" value="Haloacid_Dehalogenase"/>
    <property type="match status" value="1"/>
</dbReference>
<evidence type="ECO:0000256" key="4">
    <source>
        <dbReference type="ARBA" id="ARBA00022475"/>
    </source>
</evidence>
<comment type="caution">
    <text evidence="15">The sequence shown here is derived from an EMBL/GenBank/DDBJ whole genome shotgun (WGS) entry which is preliminary data.</text>
</comment>
<keyword evidence="12 13" id="KW-0472">Membrane</keyword>
<dbReference type="GO" id="GO:0005886">
    <property type="term" value="C:plasma membrane"/>
    <property type="evidence" value="ECO:0007669"/>
    <property type="project" value="UniProtKB-SubCell"/>
</dbReference>
<evidence type="ECO:0000256" key="8">
    <source>
        <dbReference type="ARBA" id="ARBA00022840"/>
    </source>
</evidence>
<keyword evidence="9" id="KW-1278">Translocase</keyword>
<keyword evidence="8" id="KW-0067">ATP-binding</keyword>
<dbReference type="NCBIfam" id="TIGR01512">
    <property type="entry name" value="ATPase-IB2_Cd"/>
    <property type="match status" value="1"/>
</dbReference>
<dbReference type="Pfam" id="PF00122">
    <property type="entry name" value="E1-E2_ATPase"/>
    <property type="match status" value="1"/>
</dbReference>
<dbReference type="InterPro" id="IPR036163">
    <property type="entry name" value="HMA_dom_sf"/>
</dbReference>
<evidence type="ECO:0000256" key="9">
    <source>
        <dbReference type="ARBA" id="ARBA00022967"/>
    </source>
</evidence>
<feature type="domain" description="HMA" evidence="14">
    <location>
        <begin position="8"/>
        <end position="73"/>
    </location>
</feature>
<evidence type="ECO:0000256" key="2">
    <source>
        <dbReference type="ARBA" id="ARBA00006024"/>
    </source>
</evidence>
<dbReference type="Pfam" id="PF00702">
    <property type="entry name" value="Hydrolase"/>
    <property type="match status" value="1"/>
</dbReference>
<dbReference type="EC" id="3.6.3.4" evidence="15"/>
<dbReference type="SFLD" id="SFLDG00002">
    <property type="entry name" value="C1.7:_P-type_atpase_like"/>
    <property type="match status" value="1"/>
</dbReference>
<evidence type="ECO:0000256" key="13">
    <source>
        <dbReference type="SAM" id="Phobius"/>
    </source>
</evidence>
<dbReference type="Gene3D" id="2.70.150.10">
    <property type="entry name" value="Calcium-transporting ATPase, cytoplasmic transduction domain A"/>
    <property type="match status" value="1"/>
</dbReference>
<dbReference type="PANTHER" id="PTHR43520:SF8">
    <property type="entry name" value="P-TYPE CU(+) TRANSPORTER"/>
    <property type="match status" value="1"/>
</dbReference>
<dbReference type="PROSITE" id="PS00154">
    <property type="entry name" value="ATPASE_E1_E2"/>
    <property type="match status" value="1"/>
</dbReference>
<dbReference type="GO" id="GO:0005524">
    <property type="term" value="F:ATP binding"/>
    <property type="evidence" value="ECO:0007669"/>
    <property type="project" value="UniProtKB-KW"/>
</dbReference>
<accession>E6PCI8</accession>
<dbReference type="Pfam" id="PF00403">
    <property type="entry name" value="HMA"/>
    <property type="match status" value="1"/>
</dbReference>
<dbReference type="PROSITE" id="PS50846">
    <property type="entry name" value="HMA_2"/>
    <property type="match status" value="1"/>
</dbReference>
<evidence type="ECO:0000256" key="1">
    <source>
        <dbReference type="ARBA" id="ARBA00004651"/>
    </source>
</evidence>
<dbReference type="InterPro" id="IPR027256">
    <property type="entry name" value="P-typ_ATPase_IB"/>
</dbReference>
<dbReference type="InterPro" id="IPR018303">
    <property type="entry name" value="ATPase_P-typ_P_site"/>
</dbReference>
<feature type="transmembrane region" description="Helical" evidence="13">
    <location>
        <begin position="121"/>
        <end position="143"/>
    </location>
</feature>
<dbReference type="EMBL" id="CABL01000001">
    <property type="protein sequence ID" value="CBH74172.1"/>
    <property type="molecule type" value="Genomic_DNA"/>
</dbReference>
<dbReference type="FunFam" id="3.30.70.100:FF:000005">
    <property type="entry name" value="Copper-exporting P-type ATPase A"/>
    <property type="match status" value="1"/>
</dbReference>
<feature type="transmembrane region" description="Helical" evidence="13">
    <location>
        <begin position="358"/>
        <end position="379"/>
    </location>
</feature>
<evidence type="ECO:0000256" key="5">
    <source>
        <dbReference type="ARBA" id="ARBA00022692"/>
    </source>
</evidence>
<protein>
    <submittedName>
        <fullName evidence="15">Copper-transporting P-type ATPase CopA (Protein CopA)</fullName>
        <ecNumber evidence="15">3.6.3.4</ecNumber>
    </submittedName>
</protein>
<keyword evidence="3" id="KW-0813">Transport</keyword>
<dbReference type="InterPro" id="IPR023298">
    <property type="entry name" value="ATPase_P-typ_TM_dom_sf"/>
</dbReference>
<dbReference type="InterPro" id="IPR036412">
    <property type="entry name" value="HAD-like_sf"/>
</dbReference>
<dbReference type="InterPro" id="IPR008250">
    <property type="entry name" value="ATPase_P-typ_transduc_dom_A_sf"/>
</dbReference>
<feature type="transmembrane region" description="Helical" evidence="13">
    <location>
        <begin position="689"/>
        <end position="709"/>
    </location>
</feature>
<dbReference type="InterPro" id="IPR023214">
    <property type="entry name" value="HAD_sf"/>
</dbReference>
<gene>
    <name evidence="15" type="primary">copA</name>
    <name evidence="15" type="ORF">CARN1_2059</name>
</gene>
<dbReference type="PRINTS" id="PR00119">
    <property type="entry name" value="CATATPASE"/>
</dbReference>